<feature type="non-terminal residue" evidence="2">
    <location>
        <position position="322"/>
    </location>
</feature>
<dbReference type="OrthoDB" id="5874796at2759"/>
<accession>A0A0V1M1Q3</accession>
<proteinExistence type="predicted"/>
<evidence type="ECO:0000313" key="2">
    <source>
        <dbReference type="EMBL" id="KRZ65326.1"/>
    </source>
</evidence>
<name>A0A0V1M1Q3_9BILA</name>
<evidence type="ECO:0000256" key="1">
    <source>
        <dbReference type="SAM" id="Phobius"/>
    </source>
</evidence>
<evidence type="ECO:0000313" key="3">
    <source>
        <dbReference type="Proteomes" id="UP000054843"/>
    </source>
</evidence>
<keyword evidence="1" id="KW-0472">Membrane</keyword>
<organism evidence="2 3">
    <name type="scientific">Trichinella papuae</name>
    <dbReference type="NCBI Taxonomy" id="268474"/>
    <lineage>
        <taxon>Eukaryota</taxon>
        <taxon>Metazoa</taxon>
        <taxon>Ecdysozoa</taxon>
        <taxon>Nematoda</taxon>
        <taxon>Enoplea</taxon>
        <taxon>Dorylaimia</taxon>
        <taxon>Trichinellida</taxon>
        <taxon>Trichinellidae</taxon>
        <taxon>Trichinella</taxon>
    </lineage>
</organism>
<feature type="non-terminal residue" evidence="2">
    <location>
        <position position="1"/>
    </location>
</feature>
<dbReference type="AlphaFoldDB" id="A0A0V1M1Q3"/>
<keyword evidence="3" id="KW-1185">Reference proteome</keyword>
<dbReference type="Gene3D" id="1.20.210.10">
    <property type="entry name" value="Cytochrome c oxidase-like, subunit I domain"/>
    <property type="match status" value="1"/>
</dbReference>
<dbReference type="Proteomes" id="UP000054843">
    <property type="component" value="Unassembled WGS sequence"/>
</dbReference>
<reference evidence="2 3" key="1">
    <citation type="submission" date="2015-01" db="EMBL/GenBank/DDBJ databases">
        <title>Evolution of Trichinella species and genotypes.</title>
        <authorList>
            <person name="Korhonen P.K."/>
            <person name="Edoardo P."/>
            <person name="Giuseppe L.R."/>
            <person name="Gasser R.B."/>
        </authorList>
    </citation>
    <scope>NUCLEOTIDE SEQUENCE [LARGE SCALE GENOMIC DNA]</scope>
    <source>
        <strain evidence="2">ISS1980</strain>
    </source>
</reference>
<protein>
    <recommendedName>
        <fullName evidence="4">Cytochrome c oxidase subunit 1</fullName>
    </recommendedName>
</protein>
<keyword evidence="1" id="KW-1133">Transmembrane helix</keyword>
<dbReference type="SUPFAM" id="SSF81442">
    <property type="entry name" value="Cytochrome c oxidase subunit I-like"/>
    <property type="match status" value="1"/>
</dbReference>
<comment type="caution">
    <text evidence="2">The sequence shown here is derived from an EMBL/GenBank/DDBJ whole genome shotgun (WGS) entry which is preliminary data.</text>
</comment>
<dbReference type="STRING" id="268474.A0A0V1M1Q3"/>
<evidence type="ECO:0008006" key="4">
    <source>
        <dbReference type="Google" id="ProtNLM"/>
    </source>
</evidence>
<feature type="transmembrane region" description="Helical" evidence="1">
    <location>
        <begin position="229"/>
        <end position="253"/>
    </location>
</feature>
<sequence length="322" mass="38728">YYNVIVTAHALAIIFFIEPEQDEPFTLHYPPDLDIPIIVKHQLHRYMLSITTHHLHSRTIKYIHLKSTYHIIYTNYLLTSPSRWNHHTPNRSQFRHNLFRNFRRRRPHPIPAHILILWAPRSLYPSTTSFWSSIRPTRNNLCNNKNWHPRMLCMRPPHIYSWHRHRHTSLLHRRYNNHWYPNRCKNLQMTSHIIWQPHQNNTSHIMSTRIPTTIHNRWTYRNLLLHDTYYVVGHFHFVLSIGVVFAIIIANYSKNSIQLNIYRSKSNISTTTLSWIKWHTTSIPTASNRQTITNNRIITSPEILTTYPITEHTHIQRPILTT</sequence>
<keyword evidence="1" id="KW-0812">Transmembrane</keyword>
<dbReference type="EMBL" id="JYDO01000401">
    <property type="protein sequence ID" value="KRZ65326.1"/>
    <property type="molecule type" value="Genomic_DNA"/>
</dbReference>
<dbReference type="InterPro" id="IPR036927">
    <property type="entry name" value="Cyt_c_oxase-like_su1_sf"/>
</dbReference>
<gene>
    <name evidence="2" type="ORF">T10_8973</name>
</gene>